<proteinExistence type="predicted"/>
<gene>
    <name evidence="2" type="ORF">AVDCRST_MAG04-3941</name>
</gene>
<organism evidence="2">
    <name type="scientific">uncultured Acetobacteraceae bacterium</name>
    <dbReference type="NCBI Taxonomy" id="169975"/>
    <lineage>
        <taxon>Bacteria</taxon>
        <taxon>Pseudomonadati</taxon>
        <taxon>Pseudomonadota</taxon>
        <taxon>Alphaproteobacteria</taxon>
        <taxon>Acetobacterales</taxon>
        <taxon>Acetobacteraceae</taxon>
        <taxon>environmental samples</taxon>
    </lineage>
</organism>
<name>A0A6J4JPI5_9PROT</name>
<dbReference type="AlphaFoldDB" id="A0A6J4JPI5"/>
<reference evidence="2" key="1">
    <citation type="submission" date="2020-02" db="EMBL/GenBank/DDBJ databases">
        <authorList>
            <person name="Meier V. D."/>
        </authorList>
    </citation>
    <scope>NUCLEOTIDE SEQUENCE</scope>
    <source>
        <strain evidence="2">AVDCRST_MAG04</strain>
    </source>
</reference>
<dbReference type="GO" id="GO:0004526">
    <property type="term" value="F:ribonuclease P activity"/>
    <property type="evidence" value="ECO:0007669"/>
    <property type="project" value="UniProtKB-EC"/>
</dbReference>
<sequence>AGPPSPADPAQRIPPGCGTRPQGCAPRARAPSLAVRRAAAARLHGHQEDRRRRGAEPREAAPAGSGAADALRPRRARLGPSAGRARRHCDAPLRPVARRPARRAPASGRARRRRRRV</sequence>
<feature type="compositionally biased region" description="Low complexity" evidence="1">
    <location>
        <begin position="60"/>
        <end position="70"/>
    </location>
</feature>
<evidence type="ECO:0000256" key="1">
    <source>
        <dbReference type="SAM" id="MobiDB-lite"/>
    </source>
</evidence>
<feature type="region of interest" description="Disordered" evidence="1">
    <location>
        <begin position="1"/>
        <end position="117"/>
    </location>
</feature>
<dbReference type="EC" id="3.1.26.5" evidence="2"/>
<feature type="non-terminal residue" evidence="2">
    <location>
        <position position="1"/>
    </location>
</feature>
<feature type="compositionally biased region" description="Low complexity" evidence="1">
    <location>
        <begin position="25"/>
        <end position="42"/>
    </location>
</feature>
<protein>
    <submittedName>
        <fullName evidence="2">Ribonuclease P protein component</fullName>
        <ecNumber evidence="2">3.1.26.5</ecNumber>
    </submittedName>
</protein>
<accession>A0A6J4JPI5</accession>
<keyword evidence="2" id="KW-0378">Hydrolase</keyword>
<evidence type="ECO:0000313" key="2">
    <source>
        <dbReference type="EMBL" id="CAA9283680.1"/>
    </source>
</evidence>
<feature type="non-terminal residue" evidence="2">
    <location>
        <position position="117"/>
    </location>
</feature>
<feature type="compositionally biased region" description="Basic and acidic residues" evidence="1">
    <location>
        <begin position="45"/>
        <end position="59"/>
    </location>
</feature>
<dbReference type="EMBL" id="CADCTL010000296">
    <property type="protein sequence ID" value="CAA9283680.1"/>
    <property type="molecule type" value="Genomic_DNA"/>
</dbReference>